<dbReference type="SMART" id="SM00268">
    <property type="entry name" value="ACTIN"/>
    <property type="match status" value="1"/>
</dbReference>
<dbReference type="AlphaFoldDB" id="M1K7L2"/>
<protein>
    <submittedName>
        <fullName evidence="2">Actin-like 53kDa protein</fullName>
    </submittedName>
</protein>
<dbReference type="VEuPathDB" id="MicrosporidiaDB:ECU04_1090"/>
<dbReference type="PANTHER" id="PTHR11937">
    <property type="entry name" value="ACTIN"/>
    <property type="match status" value="1"/>
</dbReference>
<dbReference type="EMBL" id="KC513606">
    <property type="protein sequence ID" value="AGE95247.1"/>
    <property type="molecule type" value="Genomic_DNA"/>
</dbReference>
<dbReference type="Pfam" id="PF00022">
    <property type="entry name" value="Actin"/>
    <property type="match status" value="1"/>
</dbReference>
<dbReference type="SUPFAM" id="SSF53067">
    <property type="entry name" value="Actin-like ATPase domain"/>
    <property type="match status" value="2"/>
</dbReference>
<dbReference type="Gene3D" id="3.90.640.10">
    <property type="entry name" value="Actin, Chain A, domain 4"/>
    <property type="match status" value="1"/>
</dbReference>
<dbReference type="Gene3D" id="3.30.420.40">
    <property type="match status" value="2"/>
</dbReference>
<dbReference type="VEuPathDB" id="MicrosporidiaDB:AEWD_041050"/>
<sequence length="341" mass="37049">MYVTGDTITAVVDIGSETVKTGYSDTFLPTVFCPSMSWKNEYISPVTRSVVSDVESYLRTLCDNIPCDAQSLVISENTMEAGGAKREILGYLMEKRVCESVLFVRSGILDAFSYGKTTGVVVSLGGGSSQVCSVVDGLITCRRQLDAGGLDLTMDFRKGLTDSGVDLSKFVCSRGNESWCERRTEFERNEFSRHVKEVVLSLGGEDAGGRYVLPDGEVVEMEECCKAALGKLKKVVKLVVEVVELNSADIRPLLSGNILIGGGVGGARGLEGLICEELGRERPRWKAKVIVERSRFSTFQGGSVIGSMGSAKGLHIGARDYEEYGEGILDRKKCEWIVETV</sequence>
<proteinExistence type="inferred from homology"/>
<evidence type="ECO:0000256" key="1">
    <source>
        <dbReference type="RuleBase" id="RU000487"/>
    </source>
</evidence>
<organism evidence="2">
    <name type="scientific">Encephalitozoon cuniculi</name>
    <name type="common">Microsporidian parasite</name>
    <dbReference type="NCBI Taxonomy" id="6035"/>
    <lineage>
        <taxon>Eukaryota</taxon>
        <taxon>Fungi</taxon>
        <taxon>Fungi incertae sedis</taxon>
        <taxon>Microsporidia</taxon>
        <taxon>Unikaryonidae</taxon>
        <taxon>Encephalitozoon</taxon>
    </lineage>
</organism>
<dbReference type="InterPro" id="IPR043129">
    <property type="entry name" value="ATPase_NBD"/>
</dbReference>
<gene>
    <name evidence="2" type="ORF">ECU04_1090</name>
</gene>
<accession>M1K7L2</accession>
<reference evidence="2" key="1">
    <citation type="journal article" date="2013" name="Eukaryot. Cell">
        <title>Extremely Reduced Levels of Heterozygosity in the Vertebrate Pathogen Encephalitozoon cuniculi.</title>
        <authorList>
            <person name="Selman M."/>
            <person name="Sak B."/>
            <person name="Kvac M."/>
            <person name="Farinelli L."/>
            <person name="Weiss L.M."/>
            <person name="Corradi N."/>
        </authorList>
    </citation>
    <scope>NUCLEOTIDE SEQUENCE</scope>
</reference>
<dbReference type="InterPro" id="IPR004000">
    <property type="entry name" value="Actin"/>
</dbReference>
<dbReference type="VEuPathDB" id="MicrosporidiaDB:AEWQ_041040"/>
<dbReference type="VEuPathDB" id="MicrosporidiaDB:M970_041040"/>
<dbReference type="VEuPathDB" id="MicrosporidiaDB:AEWR_041040"/>
<evidence type="ECO:0000313" key="2">
    <source>
        <dbReference type="EMBL" id="AGE95247.1"/>
    </source>
</evidence>
<comment type="similarity">
    <text evidence="1">Belongs to the actin family.</text>
</comment>
<name>M1K7L2_ENCCN</name>